<evidence type="ECO:0000313" key="2">
    <source>
        <dbReference type="Proteomes" id="UP001108240"/>
    </source>
</evidence>
<sequence length="684" mass="77106">YITINNNLNKATLVSTSTTNCAHQTQSMSTALSLLTSTDRVIHFSKQQLEAWTQQYSPWLYINGNNVGCTFCKYAKRLFGVQKGVQVAEEWASGGVTAKDVRAMRKKIYKHRDSLTHKASTDIQQQKEKEVLPTLTETLNAKVLLETVHSFRTAYFVAKEKLAFSKMNCLVELQEMNGVKTGSCHKSDHSCINIITHIANKMRKKIISTIKSAGSWICLTVDESTAFGRSETENIFLDLIELEEGTTADAIYKALKKSLLEADLDDAYLKSHLICITTDGASVMTGRESGLITRLKKDYPLLESIHCLAHRLELSVSDALKSVTGCNHFEIFISKLYTLYHQSPKNARQLSEAASQVNICLLKIGKIFTIRWVASSFVTLQAVWRDFPALVAQMKKGAEDGSRSDVERKKFSGLQNRLTCTGFVNDLATIKDVLRELQSLSLKLQNRSTSLMDATREIKMTIEVLKAFKITPGKSMEKAEEALKVGEFKRVPLRSSKENVNRLQFLQAIIDSLSSRMPDTKLTKIITPLDPLSWPKSRESLILFGEKEIHDLAKMLEVPSREAVEDFRNWKLNNDQNGKVLKKLLTASKTYLASSSECERGFSVLNATATDARNRLQVRSLSAVLFIDINGPPLKMFDAYPYIQSWLREKHCLSTASKTGRRDKSIFFSKQLLFSQFNEFILNI</sequence>
<dbReference type="OMA" id="CINIITH"/>
<evidence type="ECO:0000313" key="1">
    <source>
        <dbReference type="Ensembl" id="ENSCCRP00000156929.1"/>
    </source>
</evidence>
<reference evidence="1" key="2">
    <citation type="submission" date="2025-09" db="UniProtKB">
        <authorList>
            <consortium name="Ensembl"/>
        </authorList>
    </citation>
    <scope>IDENTIFICATION</scope>
</reference>
<dbReference type="PANTHER" id="PTHR46880">
    <property type="entry name" value="RAS-ASSOCIATING DOMAIN-CONTAINING PROTEIN"/>
    <property type="match status" value="1"/>
</dbReference>
<dbReference type="SUPFAM" id="SSF53098">
    <property type="entry name" value="Ribonuclease H-like"/>
    <property type="match status" value="1"/>
</dbReference>
<dbReference type="GeneTree" id="ENSGT00940000162903"/>
<keyword evidence="2" id="KW-1185">Reference proteome</keyword>
<dbReference type="Ensembl" id="ENSCCRT00000157325.1">
    <property type="protein sequence ID" value="ENSCCRP00000156929.1"/>
    <property type="gene ID" value="ENSCCRG00000060247.1"/>
</dbReference>
<dbReference type="Proteomes" id="UP001108240">
    <property type="component" value="Unplaced"/>
</dbReference>
<accession>A0A9J8BGE3</accession>
<dbReference type="AlphaFoldDB" id="A0A9J8BGE3"/>
<name>A0A9J8BGE3_CYPCA</name>
<organism evidence="1 2">
    <name type="scientific">Cyprinus carpio carpio</name>
    <dbReference type="NCBI Taxonomy" id="630221"/>
    <lineage>
        <taxon>Eukaryota</taxon>
        <taxon>Metazoa</taxon>
        <taxon>Chordata</taxon>
        <taxon>Craniata</taxon>
        <taxon>Vertebrata</taxon>
        <taxon>Euteleostomi</taxon>
        <taxon>Actinopterygii</taxon>
        <taxon>Neopterygii</taxon>
        <taxon>Teleostei</taxon>
        <taxon>Ostariophysi</taxon>
        <taxon>Cypriniformes</taxon>
        <taxon>Cyprinidae</taxon>
        <taxon>Cyprininae</taxon>
        <taxon>Cyprinus</taxon>
    </lineage>
</organism>
<proteinExistence type="predicted"/>
<dbReference type="PANTHER" id="PTHR46880:SF8">
    <property type="entry name" value="E3 SUMO-PROTEIN LIGASE KIAA1586"/>
    <property type="match status" value="1"/>
</dbReference>
<reference evidence="1" key="1">
    <citation type="submission" date="2025-08" db="UniProtKB">
        <authorList>
            <consortium name="Ensembl"/>
        </authorList>
    </citation>
    <scope>IDENTIFICATION</scope>
</reference>
<dbReference type="InterPro" id="IPR012337">
    <property type="entry name" value="RNaseH-like_sf"/>
</dbReference>
<protein>
    <submittedName>
        <fullName evidence="1">Uncharacterized protein</fullName>
    </submittedName>
</protein>